<protein>
    <submittedName>
        <fullName evidence="2">Uncharacterized protein</fullName>
    </submittedName>
</protein>
<gene>
    <name evidence="2" type="ORF">WICANDRAFT_103907</name>
</gene>
<accession>A0A1E3P6X4</accession>
<dbReference type="RefSeq" id="XP_019039919.1">
    <property type="nucleotide sequence ID" value="XM_019180392.1"/>
</dbReference>
<dbReference type="EMBL" id="KV454209">
    <property type="protein sequence ID" value="ODQ60712.1"/>
    <property type="molecule type" value="Genomic_DNA"/>
</dbReference>
<proteinExistence type="predicted"/>
<dbReference type="Proteomes" id="UP000094112">
    <property type="component" value="Unassembled WGS sequence"/>
</dbReference>
<feature type="region of interest" description="Disordered" evidence="1">
    <location>
        <begin position="1"/>
        <end position="102"/>
    </location>
</feature>
<dbReference type="GeneID" id="30197638"/>
<sequence length="301" mass="34182">MNSMKRNGLRVFVDQNSKTEESSSDDGDERGTPTQLKEAANIEEDINDDLNSPVFFEDSNSSSHSRTQSLEKVITMTSLHRTRTSSYNNKTTTPTPSIFNTPKADLHHDYTHTPSSSIVKLESGLVTPVRERLLEEDDMEHNRLEYSPTITIDERFDVKVDIPSEKALPRTTEDKIKFFETFQKKEAQEFDKTLKSLKKGGWITSKDLSSLETKKHNHFKKWEIKIKELKNSLRHKKLQQGIHGTPPISSAASGPVTPGGHIDDFSYFSPKIKNDVENFEGDRSPNLQTLEQQFSVLGISQ</sequence>
<keyword evidence="3" id="KW-1185">Reference proteome</keyword>
<evidence type="ECO:0000313" key="2">
    <source>
        <dbReference type="EMBL" id="ODQ60712.1"/>
    </source>
</evidence>
<feature type="compositionally biased region" description="Polar residues" evidence="1">
    <location>
        <begin position="58"/>
        <end position="100"/>
    </location>
</feature>
<dbReference type="OrthoDB" id="10478783at2759"/>
<feature type="region of interest" description="Disordered" evidence="1">
    <location>
        <begin position="243"/>
        <end position="263"/>
    </location>
</feature>
<evidence type="ECO:0000256" key="1">
    <source>
        <dbReference type="SAM" id="MobiDB-lite"/>
    </source>
</evidence>
<reference evidence="2 3" key="1">
    <citation type="journal article" date="2016" name="Proc. Natl. Acad. Sci. U.S.A.">
        <title>Comparative genomics of biotechnologically important yeasts.</title>
        <authorList>
            <person name="Riley R."/>
            <person name="Haridas S."/>
            <person name="Wolfe K.H."/>
            <person name="Lopes M.R."/>
            <person name="Hittinger C.T."/>
            <person name="Goeker M."/>
            <person name="Salamov A.A."/>
            <person name="Wisecaver J.H."/>
            <person name="Long T.M."/>
            <person name="Calvey C.H."/>
            <person name="Aerts A.L."/>
            <person name="Barry K.W."/>
            <person name="Choi C."/>
            <person name="Clum A."/>
            <person name="Coughlan A.Y."/>
            <person name="Deshpande S."/>
            <person name="Douglass A.P."/>
            <person name="Hanson S.J."/>
            <person name="Klenk H.-P."/>
            <person name="LaButti K.M."/>
            <person name="Lapidus A."/>
            <person name="Lindquist E.A."/>
            <person name="Lipzen A.M."/>
            <person name="Meier-Kolthoff J.P."/>
            <person name="Ohm R.A."/>
            <person name="Otillar R.P."/>
            <person name="Pangilinan J.L."/>
            <person name="Peng Y."/>
            <person name="Rokas A."/>
            <person name="Rosa C.A."/>
            <person name="Scheuner C."/>
            <person name="Sibirny A.A."/>
            <person name="Slot J.C."/>
            <person name="Stielow J.B."/>
            <person name="Sun H."/>
            <person name="Kurtzman C.P."/>
            <person name="Blackwell M."/>
            <person name="Grigoriev I.V."/>
            <person name="Jeffries T.W."/>
        </authorList>
    </citation>
    <scope>NUCLEOTIDE SEQUENCE [LARGE SCALE GENOMIC DNA]</scope>
    <source>
        <strain evidence="3">ATCC 58044 / CBS 1984 / NCYC 433 / NRRL Y-366-8</strain>
    </source>
</reference>
<dbReference type="AlphaFoldDB" id="A0A1E3P6X4"/>
<evidence type="ECO:0000313" key="3">
    <source>
        <dbReference type="Proteomes" id="UP000094112"/>
    </source>
</evidence>
<organism evidence="2 3">
    <name type="scientific">Wickerhamomyces anomalus (strain ATCC 58044 / CBS 1984 / NCYC 433 / NRRL Y-366-8)</name>
    <name type="common">Yeast</name>
    <name type="synonym">Hansenula anomala</name>
    <dbReference type="NCBI Taxonomy" id="683960"/>
    <lineage>
        <taxon>Eukaryota</taxon>
        <taxon>Fungi</taxon>
        <taxon>Dikarya</taxon>
        <taxon>Ascomycota</taxon>
        <taxon>Saccharomycotina</taxon>
        <taxon>Saccharomycetes</taxon>
        <taxon>Phaffomycetales</taxon>
        <taxon>Wickerhamomycetaceae</taxon>
        <taxon>Wickerhamomyces</taxon>
    </lineage>
</organism>
<name>A0A1E3P6X4_WICAA</name>